<dbReference type="PANTHER" id="PTHR11078:SF3">
    <property type="entry name" value="ANTITERMINATION NUSB DOMAIN-CONTAINING PROTEIN"/>
    <property type="match status" value="1"/>
</dbReference>
<keyword evidence="2 6" id="KW-0889">Transcription antitermination</keyword>
<evidence type="ECO:0000256" key="1">
    <source>
        <dbReference type="ARBA" id="ARBA00005952"/>
    </source>
</evidence>
<dbReference type="HOGENOM" id="CLU_087843_4_1_6"/>
<dbReference type="STRING" id="472759.Nhal_2447"/>
<comment type="function">
    <text evidence="6">Involved in transcription antitermination. Required for transcription of ribosomal RNA (rRNA) genes. Binds specifically to the boxA antiterminator sequence of the ribosomal RNA (rrn) operons.</text>
</comment>
<accession>D5BVV6</accession>
<keyword evidence="5 6" id="KW-0804">Transcription</keyword>
<dbReference type="SUPFAM" id="SSF48013">
    <property type="entry name" value="NusB-like"/>
    <property type="match status" value="1"/>
</dbReference>
<name>D5BVV6_NITHN</name>
<dbReference type="GO" id="GO:0003723">
    <property type="term" value="F:RNA binding"/>
    <property type="evidence" value="ECO:0007669"/>
    <property type="project" value="UniProtKB-UniRule"/>
</dbReference>
<dbReference type="InterPro" id="IPR011605">
    <property type="entry name" value="NusB_fam"/>
</dbReference>
<dbReference type="OrthoDB" id="9789556at2"/>
<proteinExistence type="inferred from homology"/>
<dbReference type="PANTHER" id="PTHR11078">
    <property type="entry name" value="N UTILIZATION SUBSTANCE PROTEIN B-RELATED"/>
    <property type="match status" value="1"/>
</dbReference>
<evidence type="ECO:0000313" key="9">
    <source>
        <dbReference type="Proteomes" id="UP000001844"/>
    </source>
</evidence>
<gene>
    <name evidence="6" type="primary">nusB</name>
    <name evidence="8" type="ordered locus">Nhal_2447</name>
</gene>
<protein>
    <recommendedName>
        <fullName evidence="6">Transcription antitermination protein NusB</fullName>
    </recommendedName>
    <alternativeName>
        <fullName evidence="6">Antitermination factor NusB</fullName>
    </alternativeName>
</protein>
<dbReference type="Proteomes" id="UP000001844">
    <property type="component" value="Chromosome"/>
</dbReference>
<evidence type="ECO:0000313" key="8">
    <source>
        <dbReference type="EMBL" id="ADE15535.1"/>
    </source>
</evidence>
<keyword evidence="4 6" id="KW-0805">Transcription regulation</keyword>
<dbReference type="NCBIfam" id="TIGR01951">
    <property type="entry name" value="nusB"/>
    <property type="match status" value="1"/>
</dbReference>
<dbReference type="EMBL" id="CP001798">
    <property type="protein sequence ID" value="ADE15535.1"/>
    <property type="molecule type" value="Genomic_DNA"/>
</dbReference>
<dbReference type="GO" id="GO:0031564">
    <property type="term" value="P:transcription antitermination"/>
    <property type="evidence" value="ECO:0007669"/>
    <property type="project" value="UniProtKB-KW"/>
</dbReference>
<dbReference type="RefSeq" id="WP_013033395.1">
    <property type="nucleotide sequence ID" value="NC_013960.1"/>
</dbReference>
<dbReference type="GO" id="GO:0006353">
    <property type="term" value="P:DNA-templated transcription termination"/>
    <property type="evidence" value="ECO:0007669"/>
    <property type="project" value="UniProtKB-UniRule"/>
</dbReference>
<sequence>MSNNRSKARAAALQGLYQWQLTGQDVDTIDVGFIFQGTRGIDQAYFQELLQGVPQQQQALDECLGPFLDRPINEVDPVECTILRIGAFELLFRSDIPYRVVLNEAIELAKRFGAEHGHRYVNGILDKVARKVRAIEFQAQASRRRLQTQR</sequence>
<dbReference type="HAMAP" id="MF_00073">
    <property type="entry name" value="NusB"/>
    <property type="match status" value="1"/>
</dbReference>
<dbReference type="InterPro" id="IPR006027">
    <property type="entry name" value="NusB_RsmB_TIM44"/>
</dbReference>
<dbReference type="InterPro" id="IPR035926">
    <property type="entry name" value="NusB-like_sf"/>
</dbReference>
<evidence type="ECO:0000256" key="4">
    <source>
        <dbReference type="ARBA" id="ARBA00023015"/>
    </source>
</evidence>
<keyword evidence="9" id="KW-1185">Reference proteome</keyword>
<dbReference type="AlphaFoldDB" id="D5BVV6"/>
<keyword evidence="3 6" id="KW-0694">RNA-binding</keyword>
<dbReference type="Gene3D" id="1.10.940.10">
    <property type="entry name" value="NusB-like"/>
    <property type="match status" value="1"/>
</dbReference>
<evidence type="ECO:0000256" key="5">
    <source>
        <dbReference type="ARBA" id="ARBA00023163"/>
    </source>
</evidence>
<dbReference type="KEGG" id="nhl:Nhal_2447"/>
<evidence type="ECO:0000256" key="2">
    <source>
        <dbReference type="ARBA" id="ARBA00022814"/>
    </source>
</evidence>
<dbReference type="GO" id="GO:0005829">
    <property type="term" value="C:cytosol"/>
    <property type="evidence" value="ECO:0007669"/>
    <property type="project" value="TreeGrafter"/>
</dbReference>
<evidence type="ECO:0000259" key="7">
    <source>
        <dbReference type="Pfam" id="PF01029"/>
    </source>
</evidence>
<dbReference type="eggNOG" id="COG0781">
    <property type="taxonomic scope" value="Bacteria"/>
</dbReference>
<comment type="similarity">
    <text evidence="1 6">Belongs to the NusB family.</text>
</comment>
<evidence type="ECO:0000256" key="3">
    <source>
        <dbReference type="ARBA" id="ARBA00022884"/>
    </source>
</evidence>
<dbReference type="Pfam" id="PF01029">
    <property type="entry name" value="NusB"/>
    <property type="match status" value="1"/>
</dbReference>
<evidence type="ECO:0000256" key="6">
    <source>
        <dbReference type="HAMAP-Rule" id="MF_00073"/>
    </source>
</evidence>
<feature type="domain" description="NusB/RsmB/TIM44" evidence="7">
    <location>
        <begin position="7"/>
        <end position="130"/>
    </location>
</feature>
<organism evidence="8 9">
    <name type="scientific">Nitrosococcus halophilus (strain Nc4)</name>
    <dbReference type="NCBI Taxonomy" id="472759"/>
    <lineage>
        <taxon>Bacteria</taxon>
        <taxon>Pseudomonadati</taxon>
        <taxon>Pseudomonadota</taxon>
        <taxon>Gammaproteobacteria</taxon>
        <taxon>Chromatiales</taxon>
        <taxon>Chromatiaceae</taxon>
        <taxon>Nitrosococcus</taxon>
    </lineage>
</organism>
<reference evidence="9" key="1">
    <citation type="submission" date="2010-04" db="EMBL/GenBank/DDBJ databases">
        <title>Complete genome sequence of Nitrosococcus halophilus Nc4, a salt-adapted, aerobic obligate ammonia-oxidizing sulfur purple bacterium.</title>
        <authorList>
            <consortium name="US DOE Joint Genome Institute"/>
            <person name="Campbell M.A."/>
            <person name="Malfatti S.A."/>
            <person name="Chain P.S.G."/>
            <person name="Heidelberg J.F."/>
            <person name="Ward B.B."/>
            <person name="Klotz M.G."/>
        </authorList>
    </citation>
    <scope>NUCLEOTIDE SEQUENCE [LARGE SCALE GENOMIC DNA]</scope>
    <source>
        <strain evidence="9">Nc4</strain>
    </source>
</reference>